<organism evidence="1 2">
    <name type="scientific">Stephania cephalantha</name>
    <dbReference type="NCBI Taxonomy" id="152367"/>
    <lineage>
        <taxon>Eukaryota</taxon>
        <taxon>Viridiplantae</taxon>
        <taxon>Streptophyta</taxon>
        <taxon>Embryophyta</taxon>
        <taxon>Tracheophyta</taxon>
        <taxon>Spermatophyta</taxon>
        <taxon>Magnoliopsida</taxon>
        <taxon>Ranunculales</taxon>
        <taxon>Menispermaceae</taxon>
        <taxon>Menispermoideae</taxon>
        <taxon>Cissampelideae</taxon>
        <taxon>Stephania</taxon>
    </lineage>
</organism>
<evidence type="ECO:0000313" key="1">
    <source>
        <dbReference type="EMBL" id="KAK9167120.1"/>
    </source>
</evidence>
<evidence type="ECO:0000313" key="2">
    <source>
        <dbReference type="Proteomes" id="UP001419268"/>
    </source>
</evidence>
<reference evidence="1 2" key="1">
    <citation type="submission" date="2024-01" db="EMBL/GenBank/DDBJ databases">
        <title>Genome assemblies of Stephania.</title>
        <authorList>
            <person name="Yang L."/>
        </authorList>
    </citation>
    <scope>NUCLEOTIDE SEQUENCE [LARGE SCALE GENOMIC DNA]</scope>
    <source>
        <strain evidence="1">JXDWG</strain>
        <tissue evidence="1">Leaf</tissue>
    </source>
</reference>
<gene>
    <name evidence="1" type="ORF">Scep_002311</name>
</gene>
<dbReference type="Proteomes" id="UP001419268">
    <property type="component" value="Unassembled WGS sequence"/>
</dbReference>
<dbReference type="EMBL" id="JBBNAG010000001">
    <property type="protein sequence ID" value="KAK9167120.1"/>
    <property type="molecule type" value="Genomic_DNA"/>
</dbReference>
<name>A0AAP0LAS5_9MAGN</name>
<accession>A0AAP0LAS5</accession>
<dbReference type="AlphaFoldDB" id="A0AAP0LAS5"/>
<protein>
    <submittedName>
        <fullName evidence="1">Uncharacterized protein</fullName>
    </submittedName>
</protein>
<sequence length="67" mass="7665">MREIAWNALHYDPRTNQCELEVQIVIHLQQIANQLPNAFTDIKRVTKSHIPATNAPTRIDVSVQQST</sequence>
<keyword evidence="2" id="KW-1185">Reference proteome</keyword>
<proteinExistence type="predicted"/>
<comment type="caution">
    <text evidence="1">The sequence shown here is derived from an EMBL/GenBank/DDBJ whole genome shotgun (WGS) entry which is preliminary data.</text>
</comment>